<keyword evidence="7" id="KW-1015">Disulfide bond</keyword>
<gene>
    <name evidence="12" type="ORF">PCOR1329_LOCUS4329</name>
</gene>
<dbReference type="PRINTS" id="PR00747">
    <property type="entry name" value="GLYHDRLASE47"/>
</dbReference>
<dbReference type="EC" id="3.2.1.-" evidence="10"/>
<feature type="region of interest" description="Disordered" evidence="11">
    <location>
        <begin position="1"/>
        <end position="67"/>
    </location>
</feature>
<comment type="cofactor">
    <cofactor evidence="1">
        <name>Ca(2+)</name>
        <dbReference type="ChEBI" id="CHEBI:29108"/>
    </cofactor>
</comment>
<dbReference type="Pfam" id="PF01532">
    <property type="entry name" value="Glyco_hydro_47"/>
    <property type="match status" value="1"/>
</dbReference>
<dbReference type="SUPFAM" id="SSF48225">
    <property type="entry name" value="Seven-hairpin glycosidases"/>
    <property type="match status" value="1"/>
</dbReference>
<keyword evidence="4" id="KW-0479">Metal-binding</keyword>
<evidence type="ECO:0000256" key="11">
    <source>
        <dbReference type="SAM" id="MobiDB-lite"/>
    </source>
</evidence>
<keyword evidence="13" id="KW-1185">Reference proteome</keyword>
<evidence type="ECO:0000256" key="7">
    <source>
        <dbReference type="ARBA" id="ARBA00023157"/>
    </source>
</evidence>
<dbReference type="InterPro" id="IPR050749">
    <property type="entry name" value="Glycosyl_Hydrolase_47"/>
</dbReference>
<proteinExistence type="inferred from homology"/>
<dbReference type="InterPro" id="IPR012341">
    <property type="entry name" value="6hp_glycosidase-like_sf"/>
</dbReference>
<dbReference type="Gene3D" id="1.50.10.10">
    <property type="match status" value="1"/>
</dbReference>
<keyword evidence="5 10" id="KW-0378">Hydrolase</keyword>
<name>A0ABN9PR75_9DINO</name>
<organism evidence="12 13">
    <name type="scientific">Prorocentrum cordatum</name>
    <dbReference type="NCBI Taxonomy" id="2364126"/>
    <lineage>
        <taxon>Eukaryota</taxon>
        <taxon>Sar</taxon>
        <taxon>Alveolata</taxon>
        <taxon>Dinophyceae</taxon>
        <taxon>Prorocentrales</taxon>
        <taxon>Prorocentraceae</taxon>
        <taxon>Prorocentrum</taxon>
    </lineage>
</organism>
<evidence type="ECO:0000313" key="13">
    <source>
        <dbReference type="Proteomes" id="UP001189429"/>
    </source>
</evidence>
<comment type="caution">
    <text evidence="12">The sequence shown here is derived from an EMBL/GenBank/DDBJ whole genome shotgun (WGS) entry which is preliminary data.</text>
</comment>
<protein>
    <recommendedName>
        <fullName evidence="10">alpha-1,2-Mannosidase</fullName>
        <ecNumber evidence="10">3.2.1.-</ecNumber>
    </recommendedName>
</protein>
<dbReference type="Proteomes" id="UP001189429">
    <property type="component" value="Unassembled WGS sequence"/>
</dbReference>
<comment type="similarity">
    <text evidence="3 10">Belongs to the glycosyl hydrolase 47 family.</text>
</comment>
<keyword evidence="6" id="KW-0106">Calcium</keyword>
<accession>A0ABN9PR75</accession>
<keyword evidence="10" id="KW-0326">Glycosidase</keyword>
<evidence type="ECO:0000256" key="6">
    <source>
        <dbReference type="ARBA" id="ARBA00022837"/>
    </source>
</evidence>
<evidence type="ECO:0000256" key="2">
    <source>
        <dbReference type="ARBA" id="ARBA00004922"/>
    </source>
</evidence>
<dbReference type="PANTHER" id="PTHR11742">
    <property type="entry name" value="MANNOSYL-OLIGOSACCHARIDE ALPHA-1,2-MANNOSIDASE-RELATED"/>
    <property type="match status" value="1"/>
</dbReference>
<evidence type="ECO:0000313" key="12">
    <source>
        <dbReference type="EMBL" id="CAK0794266.1"/>
    </source>
</evidence>
<reference evidence="12" key="1">
    <citation type="submission" date="2023-10" db="EMBL/GenBank/DDBJ databases">
        <authorList>
            <person name="Chen Y."/>
            <person name="Shah S."/>
            <person name="Dougan E. K."/>
            <person name="Thang M."/>
            <person name="Chan C."/>
        </authorList>
    </citation>
    <scope>NUCLEOTIDE SEQUENCE [LARGE SCALE GENOMIC DNA]</scope>
</reference>
<evidence type="ECO:0000256" key="3">
    <source>
        <dbReference type="ARBA" id="ARBA00007658"/>
    </source>
</evidence>
<comment type="catalytic activity">
    <reaction evidence="9">
        <text>N(4)-(alpha-D-Man-(1-&gt;2)-alpha-D-Man-(1-&gt;2)-alpha-D-Man-(1-&gt;3)-[alpha-D-Man-(1-&gt;2)-alpha-D-Man-(1-&gt;3)-[alpha-D-Man-(1-&gt;2)-alpha-D-Man-(1-&gt;6)]-alpha-D-Man-(1-&gt;6)]-beta-D-Man-(1-&gt;4)-beta-D-GlcNAc-(1-&gt;4)-beta-D-GlcNAc)-L-asparaginyl-[protein] (N-glucan mannose isomer 9A1,2,3B1,2,3) + 4 H2O = N(4)-(alpha-D-Man-(1-&gt;3)-[alpha-D-Man-(1-&gt;3)-[alpha-D-Man-(1-&gt;6)]-alpha-D-Man-(1-&gt;6)]-beta-D-Man-(1-&gt;4)-beta-D-GlcNAc-(1-&gt;4)-beta-D-GlcNAc)-L-asparaginyl-[protein] (N-glucan mannose isomer 5A1,2) + 4 beta-D-mannose</text>
        <dbReference type="Rhea" id="RHEA:56008"/>
        <dbReference type="Rhea" id="RHEA-COMP:14356"/>
        <dbReference type="Rhea" id="RHEA-COMP:14367"/>
        <dbReference type="ChEBI" id="CHEBI:15377"/>
        <dbReference type="ChEBI" id="CHEBI:28563"/>
        <dbReference type="ChEBI" id="CHEBI:59087"/>
        <dbReference type="ChEBI" id="CHEBI:139493"/>
        <dbReference type="EC" id="3.2.1.113"/>
    </reaction>
</comment>
<evidence type="ECO:0000256" key="4">
    <source>
        <dbReference type="ARBA" id="ARBA00022723"/>
    </source>
</evidence>
<evidence type="ECO:0000256" key="1">
    <source>
        <dbReference type="ARBA" id="ARBA00001913"/>
    </source>
</evidence>
<comment type="catalytic activity">
    <reaction evidence="8">
        <text>N(4)-(alpha-D-Man-(1-&gt;2)-alpha-D-Man-(1-&gt;2)-alpha-D-Man-(1-&gt;3)-[alpha-D-Man-(1-&gt;3)-[alpha-D-Man-(1-&gt;2)-alpha-D-Man-(1-&gt;6)]-alpha-D-Man-(1-&gt;6)]-beta-D-Man-(1-&gt;4)-beta-D-GlcNAc-(1-&gt;4)-beta-D-GlcNAc)-L-asparaginyl-[protein] (N-glucan mannose isomer 8A1,2,3B1,3) + 3 H2O = N(4)-(alpha-D-Man-(1-&gt;3)-[alpha-D-Man-(1-&gt;3)-[alpha-D-Man-(1-&gt;6)]-alpha-D-Man-(1-&gt;6)]-beta-D-Man-(1-&gt;4)-beta-D-GlcNAc-(1-&gt;4)-beta-D-GlcNAc)-L-asparaginyl-[protein] (N-glucan mannose isomer 5A1,2) + 3 beta-D-mannose</text>
        <dbReference type="Rhea" id="RHEA:56028"/>
        <dbReference type="Rhea" id="RHEA-COMP:14358"/>
        <dbReference type="Rhea" id="RHEA-COMP:14367"/>
        <dbReference type="ChEBI" id="CHEBI:15377"/>
        <dbReference type="ChEBI" id="CHEBI:28563"/>
        <dbReference type="ChEBI" id="CHEBI:59087"/>
        <dbReference type="ChEBI" id="CHEBI:60628"/>
        <dbReference type="EC" id="3.2.1.113"/>
    </reaction>
</comment>
<dbReference type="EMBL" id="CAUYUJ010001114">
    <property type="protein sequence ID" value="CAK0794266.1"/>
    <property type="molecule type" value="Genomic_DNA"/>
</dbReference>
<evidence type="ECO:0000256" key="10">
    <source>
        <dbReference type="RuleBase" id="RU361193"/>
    </source>
</evidence>
<sequence>MRDIAEQIIHAKGSDVDRATETNEEGPVREVLSAARRQDTGAQRTVDEGHRKAGVSVKPPPATSLSKADARWRRQAAEVRDEFLHAWHGYRQYAWGRDELRPLSKQGRDTFGGIGATVLDSLDTLWLMDFRDEFAEATGFVRDSLDFSRAGEVSVFELTIRGLGGLLGAYTLSGEKVFLDRAKELGERLLPAFNTSSGLPMPRCNIATGYCAPTSEPTILAEAGSIQLELRSLSEQTGDPRFRAAGDAAFAAIQSGGKTGILPVYLSAADFTPVQMMSFGRFALGAQADSYFEYLLKTWLQSPDEKRLKDLWLTVMDELPSMVRPSPVKPVRTTADDNLEEVFSTAFEDIPKYKVIGKQSDGDVIWQMDHLSCFVPGMTALGVMSLPQRDLELNARNQTWLRLAEGMTAACVEMWTRTQSGLAPEFYRISAKPPHDYVPEIPGGMATRSYLRPETAESLFYLHRLTGHEKYRRWGANLFDAIKKNSRVDTGFASVDDVDKVPTEKLDEMQSFVLAETFKYLYLLFSPAETLDLGQYVLNTEAHPLPKNHR</sequence>
<evidence type="ECO:0000256" key="5">
    <source>
        <dbReference type="ARBA" id="ARBA00022801"/>
    </source>
</evidence>
<dbReference type="InterPro" id="IPR036026">
    <property type="entry name" value="Seven-hairpin_glycosidases"/>
</dbReference>
<evidence type="ECO:0000256" key="9">
    <source>
        <dbReference type="ARBA" id="ARBA00048605"/>
    </source>
</evidence>
<evidence type="ECO:0000256" key="8">
    <source>
        <dbReference type="ARBA" id="ARBA00047669"/>
    </source>
</evidence>
<comment type="pathway">
    <text evidence="2">Protein modification; protein glycosylation.</text>
</comment>
<dbReference type="InterPro" id="IPR001382">
    <property type="entry name" value="Glyco_hydro_47"/>
</dbReference>
<dbReference type="PANTHER" id="PTHR11742:SF55">
    <property type="entry name" value="ENDOPLASMIC RETICULUM MANNOSYL-OLIGOSACCHARIDE 1,2-ALPHA-MANNOSIDASE"/>
    <property type="match status" value="1"/>
</dbReference>
<feature type="compositionally biased region" description="Basic and acidic residues" evidence="11">
    <location>
        <begin position="12"/>
        <end position="21"/>
    </location>
</feature>